<protein>
    <recommendedName>
        <fullName evidence="3">Transmembrane protein</fullName>
    </recommendedName>
</protein>
<dbReference type="EMBL" id="CT868540">
    <property type="protein sequence ID" value="CAK85104.1"/>
    <property type="molecule type" value="Genomic_DNA"/>
</dbReference>
<accession>A0DPY7</accession>
<sequence>MNYINIFPKNITRQLYDTGQYLIQKYSFYFSSPLPNSFEFFDYLIDLCLQESKFSYYYQISIQQLIIIQRKCLYRPKIQFRSNNLTLYCLEQISVSKMQFAVIREQVMVVSDFVIEGEKDLSLSLLSAVILLTKKNHQEQYQ</sequence>
<dbReference type="AlphaFoldDB" id="A0DPY7"/>
<gene>
    <name evidence="1" type="ORF">GSPATT00002503001</name>
</gene>
<evidence type="ECO:0008006" key="3">
    <source>
        <dbReference type="Google" id="ProtNLM"/>
    </source>
</evidence>
<dbReference type="InParanoid" id="A0DPY7"/>
<name>A0DPY7_PARTE</name>
<keyword evidence="2" id="KW-1185">Reference proteome</keyword>
<reference evidence="1 2" key="1">
    <citation type="journal article" date="2006" name="Nature">
        <title>Global trends of whole-genome duplications revealed by the ciliate Paramecium tetraurelia.</title>
        <authorList>
            <consortium name="Genoscope"/>
            <person name="Aury J.-M."/>
            <person name="Jaillon O."/>
            <person name="Duret L."/>
            <person name="Noel B."/>
            <person name="Jubin C."/>
            <person name="Porcel B.M."/>
            <person name="Segurens B."/>
            <person name="Daubin V."/>
            <person name="Anthouard V."/>
            <person name="Aiach N."/>
            <person name="Arnaiz O."/>
            <person name="Billaut A."/>
            <person name="Beisson J."/>
            <person name="Blanc I."/>
            <person name="Bouhouche K."/>
            <person name="Camara F."/>
            <person name="Duharcourt S."/>
            <person name="Guigo R."/>
            <person name="Gogendeau D."/>
            <person name="Katinka M."/>
            <person name="Keller A.-M."/>
            <person name="Kissmehl R."/>
            <person name="Klotz C."/>
            <person name="Koll F."/>
            <person name="Le Moue A."/>
            <person name="Lepere C."/>
            <person name="Malinsky S."/>
            <person name="Nowacki M."/>
            <person name="Nowak J.K."/>
            <person name="Plattner H."/>
            <person name="Poulain J."/>
            <person name="Ruiz F."/>
            <person name="Serrano V."/>
            <person name="Zagulski M."/>
            <person name="Dessen P."/>
            <person name="Betermier M."/>
            <person name="Weissenbach J."/>
            <person name="Scarpelli C."/>
            <person name="Schachter V."/>
            <person name="Sperling L."/>
            <person name="Meyer E."/>
            <person name="Cohen J."/>
            <person name="Wincker P."/>
        </authorList>
    </citation>
    <scope>NUCLEOTIDE SEQUENCE [LARGE SCALE GENOMIC DNA]</scope>
    <source>
        <strain evidence="1 2">Stock d4-2</strain>
    </source>
</reference>
<dbReference type="Proteomes" id="UP000000600">
    <property type="component" value="Unassembled WGS sequence"/>
</dbReference>
<proteinExistence type="predicted"/>
<dbReference type="RefSeq" id="XP_001452501.1">
    <property type="nucleotide sequence ID" value="XM_001452464.1"/>
</dbReference>
<dbReference type="GeneID" id="5038286"/>
<organism evidence="1 2">
    <name type="scientific">Paramecium tetraurelia</name>
    <dbReference type="NCBI Taxonomy" id="5888"/>
    <lineage>
        <taxon>Eukaryota</taxon>
        <taxon>Sar</taxon>
        <taxon>Alveolata</taxon>
        <taxon>Ciliophora</taxon>
        <taxon>Intramacronucleata</taxon>
        <taxon>Oligohymenophorea</taxon>
        <taxon>Peniculida</taxon>
        <taxon>Parameciidae</taxon>
        <taxon>Paramecium</taxon>
    </lineage>
</organism>
<dbReference type="HOGENOM" id="CLU_1819586_0_0_1"/>
<dbReference type="KEGG" id="ptm:GSPATT00002503001"/>
<evidence type="ECO:0000313" key="2">
    <source>
        <dbReference type="Proteomes" id="UP000000600"/>
    </source>
</evidence>
<evidence type="ECO:0000313" key="1">
    <source>
        <dbReference type="EMBL" id="CAK85104.1"/>
    </source>
</evidence>